<feature type="binding site" evidence="14">
    <location>
        <position position="45"/>
    </location>
    <ligand>
        <name>ATP</name>
        <dbReference type="ChEBI" id="CHEBI:30616"/>
    </ligand>
</feature>
<feature type="compositionally biased region" description="Gly residues" evidence="15">
    <location>
        <begin position="332"/>
        <end position="341"/>
    </location>
</feature>
<feature type="domain" description="Protein kinase" evidence="16">
    <location>
        <begin position="16"/>
        <end position="300"/>
    </location>
</feature>
<dbReference type="InterPro" id="IPR000719">
    <property type="entry name" value="Prot_kinase_dom"/>
</dbReference>
<feature type="region of interest" description="Disordered" evidence="15">
    <location>
        <begin position="312"/>
        <end position="341"/>
    </location>
</feature>
<sequence>MDVRYGKGKCRSVRDFEILQKIGEGTYGTVYRARDKKSSELVALKQMRVHNAKEGLPWTAVREIRLLKSLSHPNIVKLKEIAVGSDMGSIYLVFEYCDHDVANLLDRMNKPFSTAEIKSMMIQLLRALHHLHERFTIHRDVKLANLLLMQDGTVKLADFGLAREYGTPAPAYTETVVTLWYRAPEILFGAESYSGAVDMWACGCILGEFLYHAPIMPGKNEADQANLICNLLGTPNARIWPDVVRLRGWKNFDLPRNEYSNLRVRFKLESDRCLDLLQRLLAFDPQRRLTAAEALLHPYFFEIPRPMPAKYPAEASRAIRSPPPAHSHSHQGQGGGLKGFGGSGVGLSQQIPFVGGGRKLIPYGFHAHGASSRGSGAERGHERLKGLTSNGNGRAKEERKEGKQECGPIGGAGRGKGKGGG</sequence>
<dbReference type="Gene3D" id="1.10.510.10">
    <property type="entry name" value="Transferase(Phosphotransferase) domain 1"/>
    <property type="match status" value="1"/>
</dbReference>
<evidence type="ECO:0000256" key="13">
    <source>
        <dbReference type="ARBA" id="ARBA00048367"/>
    </source>
</evidence>
<comment type="similarity">
    <text evidence="1">Belongs to the protein kinase superfamily. CMGC Ser/Thr protein kinase family. CDC2/CDKX subfamily.</text>
</comment>
<dbReference type="EMBL" id="CDMZ01000618">
    <property type="protein sequence ID" value="CEM18063.1"/>
    <property type="molecule type" value="Genomic_DNA"/>
</dbReference>
<reference evidence="17" key="1">
    <citation type="submission" date="2014-11" db="EMBL/GenBank/DDBJ databases">
        <authorList>
            <person name="Otto D Thomas"/>
            <person name="Naeem Raeece"/>
        </authorList>
    </citation>
    <scope>NUCLEOTIDE SEQUENCE</scope>
</reference>
<comment type="subunit">
    <text evidence="8">May form a complex composed of at least the catalytic subunit CRK2 and a cyclin.</text>
</comment>
<dbReference type="FunFam" id="3.30.200.20:FF:000054">
    <property type="entry name" value="Cyclin-dependent kinase 11B"/>
    <property type="match status" value="1"/>
</dbReference>
<keyword evidence="3" id="KW-0723">Serine/threonine-protein kinase</keyword>
<gene>
    <name evidence="17" type="ORF">Cvel_18663</name>
</gene>
<organism evidence="17">
    <name type="scientific">Chromera velia CCMP2878</name>
    <dbReference type="NCBI Taxonomy" id="1169474"/>
    <lineage>
        <taxon>Eukaryota</taxon>
        <taxon>Sar</taxon>
        <taxon>Alveolata</taxon>
        <taxon>Colpodellida</taxon>
        <taxon>Chromeraceae</taxon>
        <taxon>Chromera</taxon>
    </lineage>
</organism>
<dbReference type="SMART" id="SM00220">
    <property type="entry name" value="S_TKc"/>
    <property type="match status" value="1"/>
</dbReference>
<evidence type="ECO:0000256" key="1">
    <source>
        <dbReference type="ARBA" id="ARBA00006485"/>
    </source>
</evidence>
<dbReference type="GO" id="GO:0005634">
    <property type="term" value="C:nucleus"/>
    <property type="evidence" value="ECO:0007669"/>
    <property type="project" value="TreeGrafter"/>
</dbReference>
<evidence type="ECO:0000256" key="8">
    <source>
        <dbReference type="ARBA" id="ARBA00038543"/>
    </source>
</evidence>
<evidence type="ECO:0000259" key="16">
    <source>
        <dbReference type="PROSITE" id="PS50011"/>
    </source>
</evidence>
<name>A0A0G4FU19_9ALVE</name>
<keyword evidence="5 14" id="KW-0547">Nucleotide-binding</keyword>
<dbReference type="Pfam" id="PF00069">
    <property type="entry name" value="Pkinase"/>
    <property type="match status" value="1"/>
</dbReference>
<accession>A0A0G4FU19</accession>
<feature type="compositionally biased region" description="Basic and acidic residues" evidence="15">
    <location>
        <begin position="376"/>
        <end position="385"/>
    </location>
</feature>
<proteinExistence type="inferred from homology"/>
<dbReference type="PROSITE" id="PS50011">
    <property type="entry name" value="PROTEIN_KINASE_DOM"/>
    <property type="match status" value="1"/>
</dbReference>
<evidence type="ECO:0000256" key="14">
    <source>
        <dbReference type="PROSITE-ProRule" id="PRU10141"/>
    </source>
</evidence>
<evidence type="ECO:0000256" key="3">
    <source>
        <dbReference type="ARBA" id="ARBA00022527"/>
    </source>
</evidence>
<dbReference type="VEuPathDB" id="CryptoDB:Cvel_18663"/>
<keyword evidence="6" id="KW-0418">Kinase</keyword>
<evidence type="ECO:0000256" key="10">
    <source>
        <dbReference type="ARBA" id="ARBA00041902"/>
    </source>
</evidence>
<dbReference type="AlphaFoldDB" id="A0A0G4FU19"/>
<dbReference type="InterPro" id="IPR017441">
    <property type="entry name" value="Protein_kinase_ATP_BS"/>
</dbReference>
<dbReference type="EC" id="2.7.11.22" evidence="2"/>
<feature type="region of interest" description="Disordered" evidence="15">
    <location>
        <begin position="369"/>
        <end position="421"/>
    </location>
</feature>
<dbReference type="InterPro" id="IPR011009">
    <property type="entry name" value="Kinase-like_dom_sf"/>
</dbReference>
<evidence type="ECO:0000313" key="17">
    <source>
        <dbReference type="EMBL" id="CEM18063.1"/>
    </source>
</evidence>
<dbReference type="InterPro" id="IPR050108">
    <property type="entry name" value="CDK"/>
</dbReference>
<dbReference type="Gene3D" id="3.30.200.20">
    <property type="entry name" value="Phosphorylase Kinase, domain 1"/>
    <property type="match status" value="1"/>
</dbReference>
<feature type="compositionally biased region" description="Gly residues" evidence="15">
    <location>
        <begin position="408"/>
        <end position="421"/>
    </location>
</feature>
<evidence type="ECO:0000256" key="4">
    <source>
        <dbReference type="ARBA" id="ARBA00022679"/>
    </source>
</evidence>
<dbReference type="GO" id="GO:0005524">
    <property type="term" value="F:ATP binding"/>
    <property type="evidence" value="ECO:0007669"/>
    <property type="project" value="UniProtKB-UniRule"/>
</dbReference>
<evidence type="ECO:0000256" key="6">
    <source>
        <dbReference type="ARBA" id="ARBA00022777"/>
    </source>
</evidence>
<keyword evidence="7 14" id="KW-0067">ATP-binding</keyword>
<protein>
    <recommendedName>
        <fullName evidence="9">Cyclin-dependent kinase 2 homolog</fullName>
        <ecNumber evidence="2">2.7.11.22</ecNumber>
    </recommendedName>
    <alternativeName>
        <fullName evidence="10">Cell division control protein 2 homolog</fullName>
    </alternativeName>
    <alternativeName>
        <fullName evidence="11">cdc2-related kinase 2</fullName>
    </alternativeName>
</protein>
<dbReference type="PROSITE" id="PS00107">
    <property type="entry name" value="PROTEIN_KINASE_ATP"/>
    <property type="match status" value="1"/>
</dbReference>
<evidence type="ECO:0000256" key="9">
    <source>
        <dbReference type="ARBA" id="ARBA00039612"/>
    </source>
</evidence>
<feature type="compositionally biased region" description="Basic and acidic residues" evidence="15">
    <location>
        <begin position="394"/>
        <end position="404"/>
    </location>
</feature>
<dbReference type="PhylomeDB" id="A0A0G4FU19"/>
<evidence type="ECO:0000256" key="2">
    <source>
        <dbReference type="ARBA" id="ARBA00012425"/>
    </source>
</evidence>
<comment type="catalytic activity">
    <reaction evidence="13">
        <text>L-seryl-[protein] + ATP = O-phospho-L-seryl-[protein] + ADP + H(+)</text>
        <dbReference type="Rhea" id="RHEA:17989"/>
        <dbReference type="Rhea" id="RHEA-COMP:9863"/>
        <dbReference type="Rhea" id="RHEA-COMP:11604"/>
        <dbReference type="ChEBI" id="CHEBI:15378"/>
        <dbReference type="ChEBI" id="CHEBI:29999"/>
        <dbReference type="ChEBI" id="CHEBI:30616"/>
        <dbReference type="ChEBI" id="CHEBI:83421"/>
        <dbReference type="ChEBI" id="CHEBI:456216"/>
        <dbReference type="EC" id="2.7.11.22"/>
    </reaction>
</comment>
<evidence type="ECO:0000256" key="5">
    <source>
        <dbReference type="ARBA" id="ARBA00022741"/>
    </source>
</evidence>
<evidence type="ECO:0000256" key="15">
    <source>
        <dbReference type="SAM" id="MobiDB-lite"/>
    </source>
</evidence>
<dbReference type="GO" id="GO:0004693">
    <property type="term" value="F:cyclin-dependent protein serine/threonine kinase activity"/>
    <property type="evidence" value="ECO:0007669"/>
    <property type="project" value="UniProtKB-EC"/>
</dbReference>
<comment type="catalytic activity">
    <reaction evidence="12">
        <text>L-threonyl-[protein] + ATP = O-phospho-L-threonyl-[protein] + ADP + H(+)</text>
        <dbReference type="Rhea" id="RHEA:46608"/>
        <dbReference type="Rhea" id="RHEA-COMP:11060"/>
        <dbReference type="Rhea" id="RHEA-COMP:11605"/>
        <dbReference type="ChEBI" id="CHEBI:15378"/>
        <dbReference type="ChEBI" id="CHEBI:30013"/>
        <dbReference type="ChEBI" id="CHEBI:30616"/>
        <dbReference type="ChEBI" id="CHEBI:61977"/>
        <dbReference type="ChEBI" id="CHEBI:456216"/>
        <dbReference type="EC" id="2.7.11.22"/>
    </reaction>
</comment>
<dbReference type="FunFam" id="1.10.510.10:FF:000624">
    <property type="entry name" value="Mitogen-activated protein kinase"/>
    <property type="match status" value="1"/>
</dbReference>
<evidence type="ECO:0000256" key="12">
    <source>
        <dbReference type="ARBA" id="ARBA00047811"/>
    </source>
</evidence>
<keyword evidence="4" id="KW-0808">Transferase</keyword>
<dbReference type="PANTHER" id="PTHR24056">
    <property type="entry name" value="CELL DIVISION PROTEIN KINASE"/>
    <property type="match status" value="1"/>
</dbReference>
<evidence type="ECO:0000256" key="7">
    <source>
        <dbReference type="ARBA" id="ARBA00022840"/>
    </source>
</evidence>
<dbReference type="SUPFAM" id="SSF56112">
    <property type="entry name" value="Protein kinase-like (PK-like)"/>
    <property type="match status" value="1"/>
</dbReference>
<evidence type="ECO:0000256" key="11">
    <source>
        <dbReference type="ARBA" id="ARBA00042858"/>
    </source>
</evidence>